<dbReference type="PANTHER" id="PTHR47505">
    <property type="entry name" value="DNA UTILIZATION PROTEIN YHGH"/>
    <property type="match status" value="1"/>
</dbReference>
<proteinExistence type="inferred from homology"/>
<dbReference type="Proteomes" id="UP000235547">
    <property type="component" value="Unassembled WGS sequence"/>
</dbReference>
<name>A0A2N7UFH4_9GAMM</name>
<organism evidence="2 3">
    <name type="scientific">Halomonas urumqiensis</name>
    <dbReference type="NCBI Taxonomy" id="1684789"/>
    <lineage>
        <taxon>Bacteria</taxon>
        <taxon>Pseudomonadati</taxon>
        <taxon>Pseudomonadota</taxon>
        <taxon>Gammaproteobacteria</taxon>
        <taxon>Oceanospirillales</taxon>
        <taxon>Halomonadaceae</taxon>
        <taxon>Halomonas</taxon>
    </lineage>
</organism>
<evidence type="ECO:0000256" key="1">
    <source>
        <dbReference type="ARBA" id="ARBA00008007"/>
    </source>
</evidence>
<keyword evidence="3" id="KW-1185">Reference proteome</keyword>
<dbReference type="InterPro" id="IPR029057">
    <property type="entry name" value="PRTase-like"/>
</dbReference>
<keyword evidence="2" id="KW-0808">Transferase</keyword>
<keyword evidence="2" id="KW-0328">Glycosyltransferase</keyword>
<reference evidence="2 3" key="1">
    <citation type="submission" date="2018-01" db="EMBL/GenBank/DDBJ databases">
        <title>Halomonas endophytica sp. nov., isolated from storage liquid in the stems of Populus euphratica.</title>
        <authorList>
            <person name="Chen C."/>
        </authorList>
    </citation>
    <scope>NUCLEOTIDE SEQUENCE [LARGE SCALE GENOMIC DNA]</scope>
    <source>
        <strain evidence="2 3">BZ-SZ-XJ27</strain>
    </source>
</reference>
<protein>
    <submittedName>
        <fullName evidence="2">Amidophosphoribosyltransferase</fullName>
    </submittedName>
</protein>
<comment type="caution">
    <text evidence="2">The sequence shown here is derived from an EMBL/GenBank/DDBJ whole genome shotgun (WGS) entry which is preliminary data.</text>
</comment>
<dbReference type="SUPFAM" id="SSF53271">
    <property type="entry name" value="PRTase-like"/>
    <property type="match status" value="1"/>
</dbReference>
<comment type="similarity">
    <text evidence="1">Belongs to the ComF/GntX family.</text>
</comment>
<dbReference type="EMBL" id="PNRG01000029">
    <property type="protein sequence ID" value="PMR79187.1"/>
    <property type="molecule type" value="Genomic_DNA"/>
</dbReference>
<dbReference type="CDD" id="cd06223">
    <property type="entry name" value="PRTases_typeI"/>
    <property type="match status" value="1"/>
</dbReference>
<dbReference type="AlphaFoldDB" id="A0A2N7UFH4"/>
<gene>
    <name evidence="2" type="ORF">C1H70_12870</name>
</gene>
<dbReference type="InterPro" id="IPR000836">
    <property type="entry name" value="PRTase_dom"/>
</dbReference>
<dbReference type="OrthoDB" id="9793412at2"/>
<dbReference type="InterPro" id="IPR051910">
    <property type="entry name" value="ComF/GntX_DNA_util-trans"/>
</dbReference>
<dbReference type="PANTHER" id="PTHR47505:SF1">
    <property type="entry name" value="DNA UTILIZATION PROTEIN YHGH"/>
    <property type="match status" value="1"/>
</dbReference>
<evidence type="ECO:0000313" key="2">
    <source>
        <dbReference type="EMBL" id="PMR79187.1"/>
    </source>
</evidence>
<evidence type="ECO:0000313" key="3">
    <source>
        <dbReference type="Proteomes" id="UP000235547"/>
    </source>
</evidence>
<sequence>MVNLSGLSGLTNSLGKCRLLSTRLVGKVDGVLRQALPGRCDFCLSVRCQKSPAGVRPWCTSCHETLPWNLPACPGCAEPQHGQLSGRRCGACLALPPSFDRARVPLIYRDEVAGLIQRFKFHASPRAGSVLLELLMGALPDEALRWPEALMAVPLHPARARQRGFDQAEWLASRLSRQLGVGQCRATRLRDTRSQRGLDRPERRRNLRGAFRVAGPLPGRLVLIDDVMTTGATLDALALACQRAGAREIEVWACARTPLD</sequence>
<dbReference type="GO" id="GO:0016757">
    <property type="term" value="F:glycosyltransferase activity"/>
    <property type="evidence" value="ECO:0007669"/>
    <property type="project" value="UniProtKB-KW"/>
</dbReference>
<accession>A0A2N7UFH4</accession>
<dbReference type="Gene3D" id="3.40.50.2020">
    <property type="match status" value="1"/>
</dbReference>